<protein>
    <submittedName>
        <fullName evidence="1">Uncharacterized protein</fullName>
    </submittedName>
</protein>
<dbReference type="EMBL" id="QGNW01001635">
    <property type="protein sequence ID" value="RVW34561.1"/>
    <property type="molecule type" value="Genomic_DNA"/>
</dbReference>
<evidence type="ECO:0000313" key="2">
    <source>
        <dbReference type="Proteomes" id="UP000288805"/>
    </source>
</evidence>
<accession>A0A438DGK7</accession>
<comment type="caution">
    <text evidence="1">The sequence shown here is derived from an EMBL/GenBank/DDBJ whole genome shotgun (WGS) entry which is preliminary data.</text>
</comment>
<sequence length="98" mass="11214">MEGCGWRSNEVRGPFGVGVWKEILKETTQSQAFPQLYALAVCSNTTVNEVWDPSLGQGGWNLRLSRDSNDWELVLIEELLLLLRDFRISSEKDSVLWK</sequence>
<proteinExistence type="predicted"/>
<dbReference type="AlphaFoldDB" id="A0A438DGK7"/>
<reference evidence="1 2" key="1">
    <citation type="journal article" date="2018" name="PLoS Genet.">
        <title>Population sequencing reveals clonal diversity and ancestral inbreeding in the grapevine cultivar Chardonnay.</title>
        <authorList>
            <person name="Roach M.J."/>
            <person name="Johnson D.L."/>
            <person name="Bohlmann J."/>
            <person name="van Vuuren H.J."/>
            <person name="Jones S.J."/>
            <person name="Pretorius I.S."/>
            <person name="Schmidt S.A."/>
            <person name="Borneman A.R."/>
        </authorList>
    </citation>
    <scope>NUCLEOTIDE SEQUENCE [LARGE SCALE GENOMIC DNA]</scope>
    <source>
        <strain evidence="2">cv. Chardonnay</strain>
        <tissue evidence="1">Leaf</tissue>
    </source>
</reference>
<gene>
    <name evidence="1" type="ORF">CK203_079336</name>
</gene>
<dbReference type="Proteomes" id="UP000288805">
    <property type="component" value="Unassembled WGS sequence"/>
</dbReference>
<evidence type="ECO:0000313" key="1">
    <source>
        <dbReference type="EMBL" id="RVW34561.1"/>
    </source>
</evidence>
<name>A0A438DGK7_VITVI</name>
<organism evidence="1 2">
    <name type="scientific">Vitis vinifera</name>
    <name type="common">Grape</name>
    <dbReference type="NCBI Taxonomy" id="29760"/>
    <lineage>
        <taxon>Eukaryota</taxon>
        <taxon>Viridiplantae</taxon>
        <taxon>Streptophyta</taxon>
        <taxon>Embryophyta</taxon>
        <taxon>Tracheophyta</taxon>
        <taxon>Spermatophyta</taxon>
        <taxon>Magnoliopsida</taxon>
        <taxon>eudicotyledons</taxon>
        <taxon>Gunneridae</taxon>
        <taxon>Pentapetalae</taxon>
        <taxon>rosids</taxon>
        <taxon>Vitales</taxon>
        <taxon>Vitaceae</taxon>
        <taxon>Viteae</taxon>
        <taxon>Vitis</taxon>
    </lineage>
</organism>